<feature type="non-terminal residue" evidence="2">
    <location>
        <position position="1"/>
    </location>
</feature>
<keyword evidence="3" id="KW-1185">Reference proteome</keyword>
<organism evidence="2 3">
    <name type="scientific">Gigaspora margarita</name>
    <dbReference type="NCBI Taxonomy" id="4874"/>
    <lineage>
        <taxon>Eukaryota</taxon>
        <taxon>Fungi</taxon>
        <taxon>Fungi incertae sedis</taxon>
        <taxon>Mucoromycota</taxon>
        <taxon>Glomeromycotina</taxon>
        <taxon>Glomeromycetes</taxon>
        <taxon>Diversisporales</taxon>
        <taxon>Gigasporaceae</taxon>
        <taxon>Gigaspora</taxon>
    </lineage>
</organism>
<feature type="transmembrane region" description="Helical" evidence="1">
    <location>
        <begin position="109"/>
        <end position="130"/>
    </location>
</feature>
<gene>
    <name evidence="2" type="ORF">GMARGA_LOCUS16256</name>
</gene>
<evidence type="ECO:0000256" key="1">
    <source>
        <dbReference type="SAM" id="Phobius"/>
    </source>
</evidence>
<dbReference type="EMBL" id="CAJVQB010011703">
    <property type="protein sequence ID" value="CAG8749820.1"/>
    <property type="molecule type" value="Genomic_DNA"/>
</dbReference>
<keyword evidence="1" id="KW-1133">Transmembrane helix</keyword>
<evidence type="ECO:0000313" key="3">
    <source>
        <dbReference type="Proteomes" id="UP000789901"/>
    </source>
</evidence>
<protein>
    <submittedName>
        <fullName evidence="2">5287_t:CDS:1</fullName>
    </submittedName>
</protein>
<comment type="caution">
    <text evidence="2">The sequence shown here is derived from an EMBL/GenBank/DDBJ whole genome shotgun (WGS) entry which is preliminary data.</text>
</comment>
<dbReference type="Proteomes" id="UP000789901">
    <property type="component" value="Unassembled WGS sequence"/>
</dbReference>
<proteinExistence type="predicted"/>
<keyword evidence="1" id="KW-0812">Transmembrane</keyword>
<name>A0ABN7VAC1_GIGMA</name>
<reference evidence="2 3" key="1">
    <citation type="submission" date="2021-06" db="EMBL/GenBank/DDBJ databases">
        <authorList>
            <person name="Kallberg Y."/>
            <person name="Tangrot J."/>
            <person name="Rosling A."/>
        </authorList>
    </citation>
    <scope>NUCLEOTIDE SEQUENCE [LARGE SCALE GENOMIC DNA]</scope>
    <source>
        <strain evidence="2 3">120-4 pot B 10/14</strain>
    </source>
</reference>
<keyword evidence="1" id="KW-0472">Membrane</keyword>
<evidence type="ECO:0000313" key="2">
    <source>
        <dbReference type="EMBL" id="CAG8749820.1"/>
    </source>
</evidence>
<sequence length="140" mass="15010">ILELGMIEDYSDLSVIGYESGCFGSLSDLPAIGYESGCFGSLSDLPAIGYESGCFGSLSDLPAIGYESGCFGSLSGLPAIGYDSAIGYPGRGKAFTVERTTNKRITENFMIIVIKNFLISVYVFCIDDLLHQSKKNTPFL</sequence>
<accession>A0ABN7VAC1</accession>